<dbReference type="Pfam" id="PF13556">
    <property type="entry name" value="HTH_30"/>
    <property type="match status" value="1"/>
</dbReference>
<comment type="similarity">
    <text evidence="1">Belongs to the CdaR family.</text>
</comment>
<organism evidence="3 4">
    <name type="scientific">Lysinibacillus piscis</name>
    <dbReference type="NCBI Taxonomy" id="2518931"/>
    <lineage>
        <taxon>Bacteria</taxon>
        <taxon>Bacillati</taxon>
        <taxon>Bacillota</taxon>
        <taxon>Bacilli</taxon>
        <taxon>Bacillales</taxon>
        <taxon>Bacillaceae</taxon>
        <taxon>Lysinibacillus</taxon>
    </lineage>
</organism>
<dbReference type="InterPro" id="IPR025736">
    <property type="entry name" value="PucR_C-HTH_dom"/>
</dbReference>
<dbReference type="PANTHER" id="PTHR33744">
    <property type="entry name" value="CARBOHYDRATE DIACID REGULATOR"/>
    <property type="match status" value="1"/>
</dbReference>
<dbReference type="SMART" id="SM00065">
    <property type="entry name" value="GAF"/>
    <property type="match status" value="1"/>
</dbReference>
<sequence>MGNIEKITQFLNDSCQLMSYQLWEKVNEDQFSLTLSYGIEERLSFSTNESATRTYDFNIEDKRLFILRIGNHQQLTVVEQQQLESLLQIHHLEKMLKKEQFIRKKMMESIREISAVNDLQSLLTKILENALSVIPVADFGVLWMYDEEEGALLPKAWVGGPGEDIQHMRMTIGEGIIGKTFLEKRSMLLTSYQDVLTESSSITVENMQHLLSAYTFEDLQSVISTPILVEEQALCVLIIYQKGQIPLLTVEDQQLLESFSDQVSIALMNARLFQHLKQQNELLRQRDHIHHTLMNLSLQNTGIQMIVNEIRRILQLRLVVIDLIDNSIFASPRHWFEESDYKRIFIIPDRPTFSKVETEEGMICCYIQPIVGVGQTLGMLLIEVEKQQLLPLHKMIIEQASAIFALEMIRKQSIVDSFYKKTHDLFREFIQCKDYLLLEKKGEELGLQSSAFSAVLFIQLPISPDLQGMNVQTHILIGEIRQIFQDKVAIIFGFDNKVTVVSQFQRQVDDLVKRTKQLQMNWQKMKYSALKIGIGSLYQGFENIAKSYHEAEKALSFLITRHRDGIMHYQDIGVNRLFIHQTQEELTSFVNEIFEPLANDKTKYPLLEETLLAYMAHNSSVGETAKQLHIHVNTLYQRLKKIEEKLNISFQNAEDMLKLQLACYLKGMVE</sequence>
<feature type="domain" description="GAF" evidence="2">
    <location>
        <begin position="118"/>
        <end position="277"/>
    </location>
</feature>
<dbReference type="PANTHER" id="PTHR33744:SF1">
    <property type="entry name" value="DNA-BINDING TRANSCRIPTIONAL ACTIVATOR ADER"/>
    <property type="match status" value="1"/>
</dbReference>
<comment type="caution">
    <text evidence="3">The sequence shown here is derived from an EMBL/GenBank/DDBJ whole genome shotgun (WGS) entry which is preliminary data.</text>
</comment>
<dbReference type="Pfam" id="PF17853">
    <property type="entry name" value="GGDEF_2"/>
    <property type="match status" value="1"/>
</dbReference>
<dbReference type="Gene3D" id="1.10.10.2840">
    <property type="entry name" value="PucR C-terminal helix-turn-helix domain"/>
    <property type="match status" value="1"/>
</dbReference>
<evidence type="ECO:0000256" key="1">
    <source>
        <dbReference type="ARBA" id="ARBA00006754"/>
    </source>
</evidence>
<proteinExistence type="inferred from homology"/>
<dbReference type="InterPro" id="IPR041522">
    <property type="entry name" value="CdaR_GGDEF"/>
</dbReference>
<dbReference type="InterPro" id="IPR042070">
    <property type="entry name" value="PucR_C-HTH_sf"/>
</dbReference>
<dbReference type="RefSeq" id="WP_264988151.1">
    <property type="nucleotide sequence ID" value="NZ_BRZA01000002.1"/>
</dbReference>
<evidence type="ECO:0000313" key="3">
    <source>
        <dbReference type="EMBL" id="GLC88387.1"/>
    </source>
</evidence>
<evidence type="ECO:0000313" key="4">
    <source>
        <dbReference type="Proteomes" id="UP001065593"/>
    </source>
</evidence>
<dbReference type="Gene3D" id="3.30.450.40">
    <property type="match status" value="1"/>
</dbReference>
<gene>
    <name evidence="3" type="ORF">LYSBPC_15140</name>
</gene>
<dbReference type="InterPro" id="IPR051448">
    <property type="entry name" value="CdaR-like_regulators"/>
</dbReference>
<dbReference type="InterPro" id="IPR029016">
    <property type="entry name" value="GAF-like_dom_sf"/>
</dbReference>
<dbReference type="SUPFAM" id="SSF55781">
    <property type="entry name" value="GAF domain-like"/>
    <property type="match status" value="1"/>
</dbReference>
<evidence type="ECO:0000259" key="2">
    <source>
        <dbReference type="SMART" id="SM00065"/>
    </source>
</evidence>
<keyword evidence="4" id="KW-1185">Reference proteome</keyword>
<name>A0ABQ5NJY9_9BACI</name>
<dbReference type="EMBL" id="BRZA01000002">
    <property type="protein sequence ID" value="GLC88387.1"/>
    <property type="molecule type" value="Genomic_DNA"/>
</dbReference>
<dbReference type="Proteomes" id="UP001065593">
    <property type="component" value="Unassembled WGS sequence"/>
</dbReference>
<reference evidence="3" key="1">
    <citation type="submission" date="2022-08" db="EMBL/GenBank/DDBJ databases">
        <title>Draft genome sequence of Lysinibacillus sp. strain KH24.</title>
        <authorList>
            <person name="Kanbe H."/>
            <person name="Itoh H."/>
        </authorList>
    </citation>
    <scope>NUCLEOTIDE SEQUENCE</scope>
    <source>
        <strain evidence="3">KH24</strain>
    </source>
</reference>
<dbReference type="InterPro" id="IPR003018">
    <property type="entry name" value="GAF"/>
</dbReference>
<accession>A0ABQ5NJY9</accession>
<dbReference type="Pfam" id="PF13185">
    <property type="entry name" value="GAF_2"/>
    <property type="match status" value="1"/>
</dbReference>
<protein>
    <recommendedName>
        <fullName evidence="2">GAF domain-containing protein</fullName>
    </recommendedName>
</protein>